<dbReference type="EMBL" id="BAFK01000002">
    <property type="protein sequence ID" value="GAB57641.1"/>
    <property type="molecule type" value="Genomic_DNA"/>
</dbReference>
<dbReference type="AlphaFoldDB" id="I1DUB3"/>
<dbReference type="InterPro" id="IPR016181">
    <property type="entry name" value="Acyl_CoA_acyltransferase"/>
</dbReference>
<dbReference type="InterPro" id="IPR000182">
    <property type="entry name" value="GNAT_dom"/>
</dbReference>
<evidence type="ECO:0000259" key="1">
    <source>
        <dbReference type="PROSITE" id="PS51186"/>
    </source>
</evidence>
<dbReference type="PROSITE" id="PS51186">
    <property type="entry name" value="GNAT"/>
    <property type="match status" value="1"/>
</dbReference>
<comment type="caution">
    <text evidence="2">The sequence shown here is derived from an EMBL/GenBank/DDBJ whole genome shotgun (WGS) entry which is preliminary data.</text>
</comment>
<dbReference type="CDD" id="cd04301">
    <property type="entry name" value="NAT_SF"/>
    <property type="match status" value="1"/>
</dbReference>
<accession>I1DUB3</accession>
<proteinExistence type="predicted"/>
<evidence type="ECO:0000313" key="2">
    <source>
        <dbReference type="EMBL" id="GAB57641.1"/>
    </source>
</evidence>
<gene>
    <name evidence="2" type="ORF">RNAN_0610</name>
</gene>
<dbReference type="Gene3D" id="3.40.630.30">
    <property type="match status" value="1"/>
</dbReference>
<name>I1DUB3_9GAMM</name>
<feature type="domain" description="N-acetyltransferase" evidence="1">
    <location>
        <begin position="1"/>
        <end position="140"/>
    </location>
</feature>
<dbReference type="SUPFAM" id="SSF55729">
    <property type="entry name" value="Acyl-CoA N-acyltransferases (Nat)"/>
    <property type="match status" value="1"/>
</dbReference>
<evidence type="ECO:0000313" key="3">
    <source>
        <dbReference type="Proteomes" id="UP000004374"/>
    </source>
</evidence>
<dbReference type="STRING" id="562729.RNAN_0610"/>
<organism evidence="2 3">
    <name type="scientific">Rheinheimera nanhaiensis E407-8</name>
    <dbReference type="NCBI Taxonomy" id="562729"/>
    <lineage>
        <taxon>Bacteria</taxon>
        <taxon>Pseudomonadati</taxon>
        <taxon>Pseudomonadota</taxon>
        <taxon>Gammaproteobacteria</taxon>
        <taxon>Chromatiales</taxon>
        <taxon>Chromatiaceae</taxon>
        <taxon>Rheinheimera</taxon>
    </lineage>
</organism>
<dbReference type="Pfam" id="PF00583">
    <property type="entry name" value="Acetyltransf_1"/>
    <property type="match status" value="1"/>
</dbReference>
<dbReference type="GO" id="GO:0016747">
    <property type="term" value="F:acyltransferase activity, transferring groups other than amino-acyl groups"/>
    <property type="evidence" value="ECO:0007669"/>
    <property type="project" value="InterPro"/>
</dbReference>
<keyword evidence="2" id="KW-0808">Transferase</keyword>
<protein>
    <submittedName>
        <fullName evidence="2">GCN5-related N-acetyltransferase</fullName>
    </submittedName>
</protein>
<keyword evidence="3" id="KW-1185">Reference proteome</keyword>
<dbReference type="RefSeq" id="WP_008218607.1">
    <property type="nucleotide sequence ID" value="NZ_BAFK01000002.1"/>
</dbReference>
<sequence>MISFKPTNDLTQAARFTLDNMRPYYAHYAVDWDETQIEQMTRDLVNFDIVLQQHVVGVLRLSFNAEECWLRDLQVDRAYQNRGIGAIALAEAVRLAKHNRCPILKLRVFNISPAVNLYKREGFAVINEDERFCYMSREIE</sequence>
<dbReference type="OrthoDB" id="6871659at2"/>
<dbReference type="Proteomes" id="UP000004374">
    <property type="component" value="Unassembled WGS sequence"/>
</dbReference>
<reference evidence="2 3" key="1">
    <citation type="journal article" date="2012" name="J. Bacteriol.">
        <title>Genome Sequence of the Protease-Producing Bacterium Rheinheimera nanhaiensis E407-8T, Isolated from Deep-Sea Sediment of the South China Sea.</title>
        <authorList>
            <person name="Zhang X.-Y."/>
            <person name="Zhang Y.-J."/>
            <person name="Qin Q.-L."/>
            <person name="Xie B.-B."/>
            <person name="Chen X.-L."/>
            <person name="Zhou B.-C."/>
            <person name="Zhang Y.-Z."/>
        </authorList>
    </citation>
    <scope>NUCLEOTIDE SEQUENCE [LARGE SCALE GENOMIC DNA]</scope>
    <source>
        <strain evidence="2 3">E407-8</strain>
    </source>
</reference>